<dbReference type="CDD" id="cd06170">
    <property type="entry name" value="LuxR_C_like"/>
    <property type="match status" value="1"/>
</dbReference>
<dbReference type="InterPro" id="IPR016032">
    <property type="entry name" value="Sig_transdc_resp-reg_C-effctor"/>
</dbReference>
<dbReference type="InterPro" id="IPR036388">
    <property type="entry name" value="WH-like_DNA-bd_sf"/>
</dbReference>
<evidence type="ECO:0000256" key="3">
    <source>
        <dbReference type="ARBA" id="ARBA00023163"/>
    </source>
</evidence>
<feature type="domain" description="HTH luxR-type" evidence="5">
    <location>
        <begin position="208"/>
        <end position="273"/>
    </location>
</feature>
<dbReference type="SMART" id="SM00421">
    <property type="entry name" value="HTH_LUXR"/>
    <property type="match status" value="1"/>
</dbReference>
<dbReference type="Pfam" id="PF00196">
    <property type="entry name" value="GerE"/>
    <property type="match status" value="1"/>
</dbReference>
<dbReference type="SUPFAM" id="SSF46894">
    <property type="entry name" value="C-terminal effector domain of the bipartite response regulators"/>
    <property type="match status" value="1"/>
</dbReference>
<organism evidence="6 7">
    <name type="scientific">Roseateles agri</name>
    <dbReference type="NCBI Taxonomy" id="3098619"/>
    <lineage>
        <taxon>Bacteria</taxon>
        <taxon>Pseudomonadati</taxon>
        <taxon>Pseudomonadota</taxon>
        <taxon>Betaproteobacteria</taxon>
        <taxon>Burkholderiales</taxon>
        <taxon>Sphaerotilaceae</taxon>
        <taxon>Roseateles</taxon>
    </lineage>
</organism>
<feature type="region of interest" description="Disordered" evidence="4">
    <location>
        <begin position="193"/>
        <end position="212"/>
    </location>
</feature>
<dbReference type="PROSITE" id="PS50043">
    <property type="entry name" value="HTH_LUXR_2"/>
    <property type="match status" value="1"/>
</dbReference>
<gene>
    <name evidence="6" type="ORF">SNE35_02380</name>
</gene>
<sequence>MENTNDMPLGSQAQVEAIVRAAESALEVRRRYQFFVWTQSNLQALLPHQLTICGAYQRQARELVFDAFNSVSVPEALLLGFTNPRGALMQQLQGRWLDARCRPVRLAVSELDGVAVAEHRAALEAAGFSSLVAHGLSRPQRPSEMESFFVFGQQAVAGSGAQQQCHHLELLMPHIHSTWHRVQVQERELRNLPDTGSPLSAAASAQQRAGSGAIVTGRERQILGWLREGMSNQQIGEVLGISALTVKNHVQKILRKLNAANRAQAVARAMTMNLLDRSPVDAGTSD</sequence>
<dbReference type="RefSeq" id="WP_320421201.1">
    <property type="nucleotide sequence ID" value="NZ_JAXCLA010000001.1"/>
</dbReference>
<evidence type="ECO:0000256" key="1">
    <source>
        <dbReference type="ARBA" id="ARBA00023015"/>
    </source>
</evidence>
<keyword evidence="2" id="KW-0238">DNA-binding</keyword>
<evidence type="ECO:0000259" key="5">
    <source>
        <dbReference type="PROSITE" id="PS50043"/>
    </source>
</evidence>
<name>A0ABU5DAN7_9BURK</name>
<reference evidence="6 7" key="1">
    <citation type="submission" date="2023-11" db="EMBL/GenBank/DDBJ databases">
        <title>Paucibacter sp. nov., isolated from fresh soil in Korea.</title>
        <authorList>
            <person name="Le N.T.T."/>
        </authorList>
    </citation>
    <scope>NUCLEOTIDE SEQUENCE [LARGE SCALE GENOMIC DNA]</scope>
    <source>
        <strain evidence="6 7">R3-3</strain>
    </source>
</reference>
<dbReference type="EMBL" id="JAXCLA010000001">
    <property type="protein sequence ID" value="MDY0743331.1"/>
    <property type="molecule type" value="Genomic_DNA"/>
</dbReference>
<dbReference type="Gene3D" id="1.10.10.10">
    <property type="entry name" value="Winged helix-like DNA-binding domain superfamily/Winged helix DNA-binding domain"/>
    <property type="match status" value="1"/>
</dbReference>
<dbReference type="Proteomes" id="UP001285263">
    <property type="component" value="Unassembled WGS sequence"/>
</dbReference>
<dbReference type="PANTHER" id="PTHR44688">
    <property type="entry name" value="DNA-BINDING TRANSCRIPTIONAL ACTIVATOR DEVR_DOSR"/>
    <property type="match status" value="1"/>
</dbReference>
<evidence type="ECO:0000313" key="6">
    <source>
        <dbReference type="EMBL" id="MDY0743331.1"/>
    </source>
</evidence>
<proteinExistence type="predicted"/>
<evidence type="ECO:0000313" key="7">
    <source>
        <dbReference type="Proteomes" id="UP001285263"/>
    </source>
</evidence>
<dbReference type="PANTHER" id="PTHR44688:SF16">
    <property type="entry name" value="DNA-BINDING TRANSCRIPTIONAL ACTIVATOR DEVR_DOSR"/>
    <property type="match status" value="1"/>
</dbReference>
<protein>
    <submittedName>
        <fullName evidence="6">Helix-turn-helix transcriptional regulator</fullName>
    </submittedName>
</protein>
<keyword evidence="7" id="KW-1185">Reference proteome</keyword>
<evidence type="ECO:0000256" key="4">
    <source>
        <dbReference type="SAM" id="MobiDB-lite"/>
    </source>
</evidence>
<feature type="compositionally biased region" description="Low complexity" evidence="4">
    <location>
        <begin position="200"/>
        <end position="212"/>
    </location>
</feature>
<dbReference type="PRINTS" id="PR00038">
    <property type="entry name" value="HTHLUXR"/>
</dbReference>
<accession>A0ABU5DAN7</accession>
<keyword evidence="1" id="KW-0805">Transcription regulation</keyword>
<comment type="caution">
    <text evidence="6">The sequence shown here is derived from an EMBL/GenBank/DDBJ whole genome shotgun (WGS) entry which is preliminary data.</text>
</comment>
<dbReference type="InterPro" id="IPR000792">
    <property type="entry name" value="Tscrpt_reg_LuxR_C"/>
</dbReference>
<evidence type="ECO:0000256" key="2">
    <source>
        <dbReference type="ARBA" id="ARBA00023125"/>
    </source>
</evidence>
<keyword evidence="3" id="KW-0804">Transcription</keyword>